<dbReference type="Proteomes" id="UP000294564">
    <property type="component" value="Unassembled WGS sequence"/>
</dbReference>
<organism evidence="2 3">
    <name type="scientific">Tenacibaculum skagerrakense</name>
    <dbReference type="NCBI Taxonomy" id="186571"/>
    <lineage>
        <taxon>Bacteria</taxon>
        <taxon>Pseudomonadati</taxon>
        <taxon>Bacteroidota</taxon>
        <taxon>Flavobacteriia</taxon>
        <taxon>Flavobacteriales</taxon>
        <taxon>Flavobacteriaceae</taxon>
        <taxon>Tenacibaculum</taxon>
    </lineage>
</organism>
<name>A0A4R2NUW5_9FLAO</name>
<proteinExistence type="predicted"/>
<sequence length="195" mass="21325">MKIATLILAAGSSSRMGESKQLLALGNTTLLGKVIENVIQIPNNHVFCVLGANATTVKESIQNYSIATILNNDYEKGLSTSITCGIGVISKLAFDAVIIVLGDQPNVSSEYLKHLIEIGHKKKNHIITSNYHGRNGVPALFPKKYFKNLVELEGDNGASKLLNSNDFPIFTMKDDVDLFDVDTITDYNKLITKKL</sequence>
<dbReference type="Pfam" id="PF12804">
    <property type="entry name" value="NTP_transf_3"/>
    <property type="match status" value="1"/>
</dbReference>
<dbReference type="InterPro" id="IPR029044">
    <property type="entry name" value="Nucleotide-diphossugar_trans"/>
</dbReference>
<dbReference type="Gene3D" id="3.90.550.10">
    <property type="entry name" value="Spore Coat Polysaccharide Biosynthesis Protein SpsA, Chain A"/>
    <property type="match status" value="1"/>
</dbReference>
<keyword evidence="2" id="KW-0808">Transferase</keyword>
<dbReference type="GO" id="GO:0016779">
    <property type="term" value="F:nucleotidyltransferase activity"/>
    <property type="evidence" value="ECO:0007669"/>
    <property type="project" value="UniProtKB-KW"/>
</dbReference>
<dbReference type="PANTHER" id="PTHR43777:SF1">
    <property type="entry name" value="MOLYBDENUM COFACTOR CYTIDYLYLTRANSFERASE"/>
    <property type="match status" value="1"/>
</dbReference>
<gene>
    <name evidence="2" type="ORF">EV195_103251</name>
</gene>
<dbReference type="PANTHER" id="PTHR43777">
    <property type="entry name" value="MOLYBDENUM COFACTOR CYTIDYLYLTRANSFERASE"/>
    <property type="match status" value="1"/>
</dbReference>
<dbReference type="RefSeq" id="WP_165915700.1">
    <property type="nucleotide sequence ID" value="NZ_SLXM01000003.1"/>
</dbReference>
<accession>A0A4R2NUW5</accession>
<evidence type="ECO:0000313" key="2">
    <source>
        <dbReference type="EMBL" id="TCP25889.1"/>
    </source>
</evidence>
<evidence type="ECO:0000313" key="3">
    <source>
        <dbReference type="Proteomes" id="UP000294564"/>
    </source>
</evidence>
<dbReference type="InterPro" id="IPR025877">
    <property type="entry name" value="MobA-like_NTP_Trfase"/>
</dbReference>
<dbReference type="SUPFAM" id="SSF53448">
    <property type="entry name" value="Nucleotide-diphospho-sugar transferases"/>
    <property type="match status" value="1"/>
</dbReference>
<keyword evidence="2" id="KW-0548">Nucleotidyltransferase</keyword>
<dbReference type="AlphaFoldDB" id="A0A4R2NUW5"/>
<dbReference type="CDD" id="cd04182">
    <property type="entry name" value="GT_2_like_f"/>
    <property type="match status" value="1"/>
</dbReference>
<feature type="domain" description="MobA-like NTP transferase" evidence="1">
    <location>
        <begin position="6"/>
        <end position="164"/>
    </location>
</feature>
<keyword evidence="3" id="KW-1185">Reference proteome</keyword>
<protein>
    <submittedName>
        <fullName evidence="2">Molybdenum cofactor cytidylyltransferase</fullName>
    </submittedName>
</protein>
<comment type="caution">
    <text evidence="2">The sequence shown here is derived from an EMBL/GenBank/DDBJ whole genome shotgun (WGS) entry which is preliminary data.</text>
</comment>
<reference evidence="2 3" key="1">
    <citation type="submission" date="2019-03" db="EMBL/GenBank/DDBJ databases">
        <title>Genomic Encyclopedia of Type Strains, Phase IV (KMG-IV): sequencing the most valuable type-strain genomes for metagenomic binning, comparative biology and taxonomic classification.</title>
        <authorList>
            <person name="Goeker M."/>
        </authorList>
    </citation>
    <scope>NUCLEOTIDE SEQUENCE [LARGE SCALE GENOMIC DNA]</scope>
    <source>
        <strain evidence="2 3">DSM 14836</strain>
    </source>
</reference>
<dbReference type="EMBL" id="SLXM01000003">
    <property type="protein sequence ID" value="TCP25889.1"/>
    <property type="molecule type" value="Genomic_DNA"/>
</dbReference>
<evidence type="ECO:0000259" key="1">
    <source>
        <dbReference type="Pfam" id="PF12804"/>
    </source>
</evidence>